<dbReference type="Gene3D" id="1.10.790.20">
    <property type="entry name" value="Domain of unknown function DUF1476"/>
    <property type="match status" value="1"/>
</dbReference>
<gene>
    <name evidence="1" type="ORF">NTA49_08890</name>
</gene>
<dbReference type="EMBL" id="JANKJG010000005">
    <property type="protein sequence ID" value="MCR8826652.1"/>
    <property type="molecule type" value="Genomic_DNA"/>
</dbReference>
<sequence length="108" mass="12111">MSSFDDRENAFESRYAHDAEMQFKAEARRNKLLGLWAADLMGKTGDDAKAYAVEVVKSDFEEAGDEDVYRKVSGDLGDKADEVTIRTKMIQLMAEAKAQLLVEVKKDS</sequence>
<reference evidence="1" key="1">
    <citation type="submission" date="2022-07" db="EMBL/GenBank/DDBJ databases">
        <title>Pseudosulfitobacter sp. strain AP-MA-4, whole genome sequence.</title>
        <authorList>
            <person name="Jiang Y."/>
        </authorList>
    </citation>
    <scope>NUCLEOTIDE SEQUENCE</scope>
    <source>
        <strain evidence="1">AP-MA-4</strain>
    </source>
</reference>
<proteinExistence type="predicted"/>
<dbReference type="InterPro" id="IPR038293">
    <property type="entry name" value="ATPase_inh_sub_z_sf"/>
</dbReference>
<evidence type="ECO:0000313" key="1">
    <source>
        <dbReference type="EMBL" id="MCR8826652.1"/>
    </source>
</evidence>
<dbReference type="PIRSF" id="PIRSF031780">
    <property type="entry name" value="UCP031780"/>
    <property type="match status" value="1"/>
</dbReference>
<protein>
    <submittedName>
        <fullName evidence="1">DUF1476 domain-containing protein</fullName>
    </submittedName>
</protein>
<accession>A0ABT1Z0I5</accession>
<keyword evidence="2" id="KW-1185">Reference proteome</keyword>
<dbReference type="RefSeq" id="WP_258294363.1">
    <property type="nucleotide sequence ID" value="NZ_JANKJG010000005.1"/>
</dbReference>
<evidence type="ECO:0000313" key="2">
    <source>
        <dbReference type="Proteomes" id="UP001165396"/>
    </source>
</evidence>
<dbReference type="Proteomes" id="UP001165396">
    <property type="component" value="Unassembled WGS sequence"/>
</dbReference>
<organism evidence="1 2">
    <name type="scientific">Pseudosulfitobacter koreensis</name>
    <dbReference type="NCBI Taxonomy" id="2968472"/>
    <lineage>
        <taxon>Bacteria</taxon>
        <taxon>Pseudomonadati</taxon>
        <taxon>Pseudomonadota</taxon>
        <taxon>Alphaproteobacteria</taxon>
        <taxon>Rhodobacterales</taxon>
        <taxon>Roseobacteraceae</taxon>
        <taxon>Pseudosulfitobacter</taxon>
    </lineage>
</organism>
<dbReference type="InterPro" id="IPR009945">
    <property type="entry name" value="ATPase_inh_sub_z"/>
</dbReference>
<name>A0ABT1Z0I5_9RHOB</name>
<comment type="caution">
    <text evidence="1">The sequence shown here is derived from an EMBL/GenBank/DDBJ whole genome shotgun (WGS) entry which is preliminary data.</text>
</comment>
<dbReference type="Pfam" id="PF07345">
    <property type="entry name" value="ATPaseInh_sub_z"/>
    <property type="match status" value="1"/>
</dbReference>